<name>A0A438HLD4_VITVI</name>
<dbReference type="EMBL" id="QGNW01001710">
    <property type="protein sequence ID" value="RVW32692.1"/>
    <property type="molecule type" value="Genomic_DNA"/>
</dbReference>
<proteinExistence type="predicted"/>
<evidence type="ECO:0000313" key="3">
    <source>
        <dbReference type="Proteomes" id="UP000288805"/>
    </source>
</evidence>
<comment type="caution">
    <text evidence="2">The sequence shown here is derived from an EMBL/GenBank/DDBJ whole genome shotgun (WGS) entry which is preliminary data.</text>
</comment>
<dbReference type="AlphaFoldDB" id="A0A438HLD4"/>
<sequence length="55" mass="6101">MDIKGGDDHGGNTSWAEAFAQYLLANSKDYMEELQEVKVLLKVFPRQSGRLGKGT</sequence>
<reference evidence="2 3" key="1">
    <citation type="journal article" date="2018" name="PLoS Genet.">
        <title>Population sequencing reveals clonal diversity and ancestral inbreeding in the grapevine cultivar Chardonnay.</title>
        <authorList>
            <person name="Roach M.J."/>
            <person name="Johnson D.L."/>
            <person name="Bohlmann J."/>
            <person name="van Vuuren H.J."/>
            <person name="Jones S.J."/>
            <person name="Pretorius I.S."/>
            <person name="Schmidt S.A."/>
            <person name="Borneman A.R."/>
        </authorList>
    </citation>
    <scope>NUCLEOTIDE SEQUENCE [LARGE SCALE GENOMIC DNA]</scope>
    <source>
        <strain evidence="3">cv. Chardonnay</strain>
        <strain evidence="2">I10V1</strain>
        <tissue evidence="2">Leaf</tissue>
    </source>
</reference>
<organism evidence="2 3">
    <name type="scientific">Vitis vinifera</name>
    <name type="common">Grape</name>
    <dbReference type="NCBI Taxonomy" id="29760"/>
    <lineage>
        <taxon>Eukaryota</taxon>
        <taxon>Viridiplantae</taxon>
        <taxon>Streptophyta</taxon>
        <taxon>Embryophyta</taxon>
        <taxon>Tracheophyta</taxon>
        <taxon>Spermatophyta</taxon>
        <taxon>Magnoliopsida</taxon>
        <taxon>eudicotyledons</taxon>
        <taxon>Gunneridae</taxon>
        <taxon>Pentapetalae</taxon>
        <taxon>rosids</taxon>
        <taxon>Vitales</taxon>
        <taxon>Vitaceae</taxon>
        <taxon>Viteae</taxon>
        <taxon>Vitis</taxon>
    </lineage>
</organism>
<evidence type="ECO:0000313" key="1">
    <source>
        <dbReference type="EMBL" id="RVW32692.1"/>
    </source>
</evidence>
<gene>
    <name evidence="2" type="ORF">CK203_046632</name>
    <name evidence="1" type="ORF">CK203_112938</name>
</gene>
<dbReference type="EMBL" id="QGNW01000206">
    <property type="protein sequence ID" value="RVW85237.1"/>
    <property type="molecule type" value="Genomic_DNA"/>
</dbReference>
<protein>
    <submittedName>
        <fullName evidence="2">Uncharacterized protein</fullName>
    </submittedName>
</protein>
<dbReference type="Proteomes" id="UP000288805">
    <property type="component" value="Unassembled WGS sequence"/>
</dbReference>
<evidence type="ECO:0000313" key="2">
    <source>
        <dbReference type="EMBL" id="RVW85237.1"/>
    </source>
</evidence>
<accession>A0A438HLD4</accession>